<dbReference type="OrthoDB" id="2299829at2"/>
<evidence type="ECO:0000313" key="2">
    <source>
        <dbReference type="EMBL" id="OAD63667.1"/>
    </source>
</evidence>
<evidence type="ECO:0000313" key="4">
    <source>
        <dbReference type="Proteomes" id="UP001275867"/>
    </source>
</evidence>
<organism evidence="1 4">
    <name type="scientific">Pediococcus parvulus</name>
    <dbReference type="NCBI Taxonomy" id="54062"/>
    <lineage>
        <taxon>Bacteria</taxon>
        <taxon>Bacillati</taxon>
        <taxon>Bacillota</taxon>
        <taxon>Bacilli</taxon>
        <taxon>Lactobacillales</taxon>
        <taxon>Lactobacillaceae</taxon>
        <taxon>Pediococcus</taxon>
    </lineage>
</organism>
<sequence length="104" mass="12187">MENLQQNHNRVSEFVQNSYQKLFSEPELEGIEPQMPKFQLKSFLAQAIDKNYKVTIQINANNTIYETTGLLTKIAKNRFLLATQGQKVTYLLQIEDIRFVKKTY</sequence>
<dbReference type="Proteomes" id="UP001275867">
    <property type="component" value="Unassembled WGS sequence"/>
</dbReference>
<name>A0A176TIX1_9LACO</name>
<proteinExistence type="predicted"/>
<evidence type="ECO:0000313" key="1">
    <source>
        <dbReference type="EMBL" id="MDV7693323.1"/>
    </source>
</evidence>
<reference evidence="2 3" key="1">
    <citation type="submission" date="2016-05" db="EMBL/GenBank/DDBJ databases">
        <title>Draft genome sequence of Pediococcus parvulus 2.6, a probiotic beta-glucan producer strain.</title>
        <authorList>
            <person name="Mohedano M.L."/>
            <person name="Perez-Ramos A."/>
            <person name="Duenas M.T."/>
            <person name="Lamontanara A."/>
            <person name="Orru L."/>
            <person name="Spano G."/>
            <person name="Capozzi V."/>
            <person name="Lopez P."/>
        </authorList>
    </citation>
    <scope>NUCLEOTIDE SEQUENCE [LARGE SCALE GENOMIC DNA]</scope>
    <source>
        <strain evidence="2 3">2.6</strain>
    </source>
</reference>
<reference evidence="1" key="2">
    <citation type="submission" date="2019-10" db="EMBL/GenBank/DDBJ databases">
        <title>Malate fermentation in French cider.</title>
        <authorList>
            <person name="Cousin F.J."/>
            <person name="Medina Fernandez S."/>
            <person name="Misery B."/>
            <person name="Laplace J.-M."/>
            <person name="Cretenet M."/>
        </authorList>
    </citation>
    <scope>NUCLEOTIDE SEQUENCE</scope>
    <source>
        <strain evidence="1">UCMA15901</strain>
    </source>
</reference>
<dbReference type="EMBL" id="WERX01000001">
    <property type="protein sequence ID" value="MDV7693323.1"/>
    <property type="molecule type" value="Genomic_DNA"/>
</dbReference>
<dbReference type="EMBL" id="LXND01000061">
    <property type="protein sequence ID" value="OAD63667.1"/>
    <property type="molecule type" value="Genomic_DNA"/>
</dbReference>
<keyword evidence="3" id="KW-1185">Reference proteome</keyword>
<dbReference type="AlphaFoldDB" id="A0A176TIX1"/>
<accession>A0A176TIX1</accession>
<comment type="caution">
    <text evidence="1">The sequence shown here is derived from an EMBL/GenBank/DDBJ whole genome shotgun (WGS) entry which is preliminary data.</text>
</comment>
<gene>
    <name evidence="2" type="ORF">A7K95_00890</name>
    <name evidence="1" type="ORF">GA842_00220</name>
</gene>
<evidence type="ECO:0008006" key="5">
    <source>
        <dbReference type="Google" id="ProtNLM"/>
    </source>
</evidence>
<evidence type="ECO:0000313" key="3">
    <source>
        <dbReference type="Proteomes" id="UP000077280"/>
    </source>
</evidence>
<dbReference type="Proteomes" id="UP000077280">
    <property type="component" value="Unassembled WGS sequence"/>
</dbReference>
<protein>
    <recommendedName>
        <fullName evidence="5">DUF2642 domain-containing protein</fullName>
    </recommendedName>
</protein>
<dbReference type="RefSeq" id="WP_057783502.1">
    <property type="nucleotide sequence ID" value="NZ_BJWE01000001.1"/>
</dbReference>
<dbReference type="GeneID" id="93383194"/>